<dbReference type="PANTHER" id="PTHR43240">
    <property type="entry name" value="1,4-DIHYDROXY-2-NAPHTHOYL-COA THIOESTERASE 1"/>
    <property type="match status" value="1"/>
</dbReference>
<proteinExistence type="predicted"/>
<dbReference type="InterPro" id="IPR003736">
    <property type="entry name" value="PAAI_dom"/>
</dbReference>
<dbReference type="PANTHER" id="PTHR43240:SF8">
    <property type="entry name" value="PHENYLACETIC ACID DEGRADATION-RELATED PROTEIN"/>
    <property type="match status" value="1"/>
</dbReference>
<dbReference type="CDD" id="cd03443">
    <property type="entry name" value="PaaI_thioesterase"/>
    <property type="match status" value="1"/>
</dbReference>
<dbReference type="Proteomes" id="UP001501116">
    <property type="component" value="Unassembled WGS sequence"/>
</dbReference>
<organism evidence="3 4">
    <name type="scientific">Amycolatopsis minnesotensis</name>
    <dbReference type="NCBI Taxonomy" id="337894"/>
    <lineage>
        <taxon>Bacteria</taxon>
        <taxon>Bacillati</taxon>
        <taxon>Actinomycetota</taxon>
        <taxon>Actinomycetes</taxon>
        <taxon>Pseudonocardiales</taxon>
        <taxon>Pseudonocardiaceae</taxon>
        <taxon>Amycolatopsis</taxon>
    </lineage>
</organism>
<evidence type="ECO:0000313" key="3">
    <source>
        <dbReference type="EMBL" id="GAA1971413.1"/>
    </source>
</evidence>
<accession>A0ABN2RM26</accession>
<dbReference type="SUPFAM" id="SSF54637">
    <property type="entry name" value="Thioesterase/thiol ester dehydrase-isomerase"/>
    <property type="match status" value="1"/>
</dbReference>
<evidence type="ECO:0000313" key="4">
    <source>
        <dbReference type="Proteomes" id="UP001501116"/>
    </source>
</evidence>
<evidence type="ECO:0000259" key="2">
    <source>
        <dbReference type="Pfam" id="PF03061"/>
    </source>
</evidence>
<keyword evidence="4" id="KW-1185">Reference proteome</keyword>
<comment type="caution">
    <text evidence="3">The sequence shown here is derived from an EMBL/GenBank/DDBJ whole genome shotgun (WGS) entry which is preliminary data.</text>
</comment>
<dbReference type="InterPro" id="IPR029069">
    <property type="entry name" value="HotDog_dom_sf"/>
</dbReference>
<dbReference type="Pfam" id="PF03061">
    <property type="entry name" value="4HBT"/>
    <property type="match status" value="1"/>
</dbReference>
<dbReference type="InterPro" id="IPR006683">
    <property type="entry name" value="Thioestr_dom"/>
</dbReference>
<dbReference type="NCBIfam" id="TIGR00369">
    <property type="entry name" value="unchar_dom_1"/>
    <property type="match status" value="1"/>
</dbReference>
<dbReference type="EMBL" id="BAAANN010000022">
    <property type="protein sequence ID" value="GAA1971413.1"/>
    <property type="molecule type" value="Genomic_DNA"/>
</dbReference>
<dbReference type="RefSeq" id="WP_344424087.1">
    <property type="nucleotide sequence ID" value="NZ_BAAANN010000022.1"/>
</dbReference>
<gene>
    <name evidence="3" type="ORF">GCM10009754_51960</name>
</gene>
<dbReference type="Gene3D" id="3.10.129.10">
    <property type="entry name" value="Hotdog Thioesterase"/>
    <property type="match status" value="1"/>
</dbReference>
<feature type="domain" description="Thioesterase" evidence="2">
    <location>
        <begin position="45"/>
        <end position="119"/>
    </location>
</feature>
<name>A0ABN2RM26_9PSEU</name>
<sequence>MTPDALFATMPFAARLGIEAVETGPERVSAKLAWDKDLCTLGDALHGGVLMALADSAGAVCAFLNLPEGAAGTTTIESKTNFLRGVRGGHVTATSTPLHAGRKVVVIETEIHDDAGKLVAKVTQSQAVL</sequence>
<evidence type="ECO:0000256" key="1">
    <source>
        <dbReference type="ARBA" id="ARBA00022801"/>
    </source>
</evidence>
<protein>
    <submittedName>
        <fullName evidence="3">PaaI family thioesterase</fullName>
    </submittedName>
</protein>
<reference evidence="3 4" key="1">
    <citation type="journal article" date="2019" name="Int. J. Syst. Evol. Microbiol.">
        <title>The Global Catalogue of Microorganisms (GCM) 10K type strain sequencing project: providing services to taxonomists for standard genome sequencing and annotation.</title>
        <authorList>
            <consortium name="The Broad Institute Genomics Platform"/>
            <consortium name="The Broad Institute Genome Sequencing Center for Infectious Disease"/>
            <person name="Wu L."/>
            <person name="Ma J."/>
        </authorList>
    </citation>
    <scope>NUCLEOTIDE SEQUENCE [LARGE SCALE GENOMIC DNA]</scope>
    <source>
        <strain evidence="3 4">JCM 14545</strain>
    </source>
</reference>
<keyword evidence="1" id="KW-0378">Hydrolase</keyword>